<comment type="caution">
    <text evidence="3">The sequence shown here is derived from an EMBL/GenBank/DDBJ whole genome shotgun (WGS) entry which is preliminary data.</text>
</comment>
<dbReference type="Pfam" id="PF00652">
    <property type="entry name" value="Ricin_B_lectin"/>
    <property type="match status" value="1"/>
</dbReference>
<evidence type="ECO:0000313" key="4">
    <source>
        <dbReference type="Proteomes" id="UP001314170"/>
    </source>
</evidence>
<dbReference type="Gene3D" id="2.80.10.50">
    <property type="match status" value="1"/>
</dbReference>
<evidence type="ECO:0000256" key="1">
    <source>
        <dbReference type="SAM" id="SignalP"/>
    </source>
</evidence>
<keyword evidence="1" id="KW-0732">Signal</keyword>
<gene>
    <name evidence="3" type="ORF">DCAF_LOCUS15472</name>
</gene>
<dbReference type="SUPFAM" id="SSF50370">
    <property type="entry name" value="Ricin B-like lectins"/>
    <property type="match status" value="1"/>
</dbReference>
<accession>A0AAV1RX24</accession>
<evidence type="ECO:0000313" key="3">
    <source>
        <dbReference type="EMBL" id="CAK7340390.1"/>
    </source>
</evidence>
<feature type="chain" id="PRO_5043561680" description="Ricin B lectin domain-containing protein" evidence="1">
    <location>
        <begin position="26"/>
        <end position="190"/>
    </location>
</feature>
<dbReference type="AlphaFoldDB" id="A0AAV1RX24"/>
<protein>
    <recommendedName>
        <fullName evidence="2">Ricin B lectin domain-containing protein</fullName>
    </recommendedName>
</protein>
<reference evidence="3 4" key="1">
    <citation type="submission" date="2024-01" db="EMBL/GenBank/DDBJ databases">
        <authorList>
            <person name="Waweru B."/>
        </authorList>
    </citation>
    <scope>NUCLEOTIDE SEQUENCE [LARGE SCALE GENOMIC DNA]</scope>
</reference>
<dbReference type="EMBL" id="CAWUPB010001159">
    <property type="protein sequence ID" value="CAK7340390.1"/>
    <property type="molecule type" value="Genomic_DNA"/>
</dbReference>
<evidence type="ECO:0000259" key="2">
    <source>
        <dbReference type="SMART" id="SM00458"/>
    </source>
</evidence>
<proteinExistence type="predicted"/>
<feature type="signal peptide" evidence="1">
    <location>
        <begin position="1"/>
        <end position="25"/>
    </location>
</feature>
<dbReference type="PROSITE" id="PS50231">
    <property type="entry name" value="RICIN_B_LECTIN"/>
    <property type="match status" value="1"/>
</dbReference>
<keyword evidence="4" id="KW-1185">Reference proteome</keyword>
<organism evidence="3 4">
    <name type="scientific">Dovyalis caffra</name>
    <dbReference type="NCBI Taxonomy" id="77055"/>
    <lineage>
        <taxon>Eukaryota</taxon>
        <taxon>Viridiplantae</taxon>
        <taxon>Streptophyta</taxon>
        <taxon>Embryophyta</taxon>
        <taxon>Tracheophyta</taxon>
        <taxon>Spermatophyta</taxon>
        <taxon>Magnoliopsida</taxon>
        <taxon>eudicotyledons</taxon>
        <taxon>Gunneridae</taxon>
        <taxon>Pentapetalae</taxon>
        <taxon>rosids</taxon>
        <taxon>fabids</taxon>
        <taxon>Malpighiales</taxon>
        <taxon>Salicaceae</taxon>
        <taxon>Flacourtieae</taxon>
        <taxon>Dovyalis</taxon>
    </lineage>
</organism>
<feature type="domain" description="Ricin B lectin" evidence="2">
    <location>
        <begin position="55"/>
        <end position="181"/>
    </location>
</feature>
<name>A0AAV1RX24_9ROSI</name>
<sequence length="190" mass="21549">MKVWILQLMAVLLWVALHHHFMANAHDIYPHPEPKPIIEPNATDEDWKVNFTQAKSLVITGLNGLCLEVYRFAPKLVTCNESASKQRWQFRTDGTIRPETDPLKCLTANELKIRGIVVVVQCSDSSSAYTVWQYRNTDRAIVNAASNLVLDVSDSRVTSDSAQVFIIFTSRGSANQKWYTEPLKLQLSML</sequence>
<dbReference type="Proteomes" id="UP001314170">
    <property type="component" value="Unassembled WGS sequence"/>
</dbReference>
<dbReference type="InterPro" id="IPR035992">
    <property type="entry name" value="Ricin_B-like_lectins"/>
</dbReference>
<dbReference type="InterPro" id="IPR000772">
    <property type="entry name" value="Ricin_B_lectin"/>
</dbReference>
<dbReference type="SMART" id="SM00458">
    <property type="entry name" value="RICIN"/>
    <property type="match status" value="1"/>
</dbReference>